<gene>
    <name evidence="2" type="ORF">SAMN04487894_13314</name>
</gene>
<dbReference type="Proteomes" id="UP000198757">
    <property type="component" value="Unassembled WGS sequence"/>
</dbReference>
<dbReference type="OrthoDB" id="9779910at2"/>
<dbReference type="CDD" id="cd06223">
    <property type="entry name" value="PRTases_typeI"/>
    <property type="match status" value="1"/>
</dbReference>
<evidence type="ECO:0000313" key="2">
    <source>
        <dbReference type="EMBL" id="SDE30262.1"/>
    </source>
</evidence>
<dbReference type="InterPro" id="IPR029057">
    <property type="entry name" value="PRTase-like"/>
</dbReference>
<protein>
    <submittedName>
        <fullName evidence="2">ComF family protein</fullName>
    </submittedName>
</protein>
<dbReference type="RefSeq" id="WP_090393625.1">
    <property type="nucleotide sequence ID" value="NZ_FMZO01000033.1"/>
</dbReference>
<dbReference type="PANTHER" id="PTHR47505:SF1">
    <property type="entry name" value="DNA UTILIZATION PROTEIN YHGH"/>
    <property type="match status" value="1"/>
</dbReference>
<reference evidence="3" key="1">
    <citation type="submission" date="2016-10" db="EMBL/GenBank/DDBJ databases">
        <authorList>
            <person name="Varghese N."/>
            <person name="Submissions S."/>
        </authorList>
    </citation>
    <scope>NUCLEOTIDE SEQUENCE [LARGE SCALE GENOMIC DNA]</scope>
    <source>
        <strain evidence="3">DSM 25811 / CCM 8410 / LMG 26954 / E90</strain>
    </source>
</reference>
<accession>A0A1G7BTH3</accession>
<evidence type="ECO:0000313" key="3">
    <source>
        <dbReference type="Proteomes" id="UP000198757"/>
    </source>
</evidence>
<comment type="similarity">
    <text evidence="1">Belongs to the ComF/GntX family.</text>
</comment>
<name>A0A1G7BTH3_NIADE</name>
<dbReference type="PANTHER" id="PTHR47505">
    <property type="entry name" value="DNA UTILIZATION PROTEIN YHGH"/>
    <property type="match status" value="1"/>
</dbReference>
<proteinExistence type="inferred from homology"/>
<dbReference type="SUPFAM" id="SSF53271">
    <property type="entry name" value="PRTase-like"/>
    <property type="match status" value="1"/>
</dbReference>
<dbReference type="STRING" id="1285928.SAMN04487894_13314"/>
<evidence type="ECO:0000256" key="1">
    <source>
        <dbReference type="ARBA" id="ARBA00008007"/>
    </source>
</evidence>
<dbReference type="Gene3D" id="3.40.50.2020">
    <property type="match status" value="1"/>
</dbReference>
<keyword evidence="3" id="KW-1185">Reference proteome</keyword>
<sequence>MNTLQRFWGAFSHLFYPHVCAGCGSDALPQSSALCLSCLYELPATGFEDHADNPVEKIFAGRLRVEAACAHYYFSKQSPMQHILHQVKYGGNRELAHQLGVTLGAALKRSPRFSTVDLLVPMPLFITRERERGYNQAGILCSGIAAVIGRPVCTRLVYRSKATATQTKKNRIDRWNNMQGKFSVPDDTPAANRHLLLVDDVVTTGATLEACGSVLLRIPGVKLSIAVLCFASD</sequence>
<organism evidence="2 3">
    <name type="scientific">Niabella drilacis (strain DSM 25811 / CCM 8410 / CCUG 62505 / LMG 26954 / E90)</name>
    <dbReference type="NCBI Taxonomy" id="1285928"/>
    <lineage>
        <taxon>Bacteria</taxon>
        <taxon>Pseudomonadati</taxon>
        <taxon>Bacteroidota</taxon>
        <taxon>Chitinophagia</taxon>
        <taxon>Chitinophagales</taxon>
        <taxon>Chitinophagaceae</taxon>
        <taxon>Niabella</taxon>
    </lineage>
</organism>
<dbReference type="InterPro" id="IPR000836">
    <property type="entry name" value="PRTase_dom"/>
</dbReference>
<dbReference type="InterPro" id="IPR051910">
    <property type="entry name" value="ComF/GntX_DNA_util-trans"/>
</dbReference>
<dbReference type="AlphaFoldDB" id="A0A1G7BTH3"/>
<dbReference type="EMBL" id="FMZO01000033">
    <property type="protein sequence ID" value="SDE30262.1"/>
    <property type="molecule type" value="Genomic_DNA"/>
</dbReference>